<gene>
    <name evidence="2" type="ORF">HQR01_15070</name>
</gene>
<dbReference type="CDD" id="cd00143">
    <property type="entry name" value="PP2Cc"/>
    <property type="match status" value="1"/>
</dbReference>
<organism evidence="2 3">
    <name type="scientific">Erythrobacter mangrovi</name>
    <dbReference type="NCBI Taxonomy" id="2739433"/>
    <lineage>
        <taxon>Bacteria</taxon>
        <taxon>Pseudomonadati</taxon>
        <taxon>Pseudomonadota</taxon>
        <taxon>Alphaproteobacteria</taxon>
        <taxon>Sphingomonadales</taxon>
        <taxon>Erythrobacteraceae</taxon>
        <taxon>Erythrobacter/Porphyrobacter group</taxon>
        <taxon>Erythrobacter</taxon>
    </lineage>
</organism>
<accession>A0A7D3XDV8</accession>
<proteinExistence type="predicted"/>
<dbReference type="AlphaFoldDB" id="A0A7D3XDV8"/>
<name>A0A7D3XDV8_9SPHN</name>
<dbReference type="Gene3D" id="3.60.40.10">
    <property type="entry name" value="PPM-type phosphatase domain"/>
    <property type="match status" value="1"/>
</dbReference>
<evidence type="ECO:0000259" key="1">
    <source>
        <dbReference type="PROSITE" id="PS51746"/>
    </source>
</evidence>
<evidence type="ECO:0000313" key="2">
    <source>
        <dbReference type="EMBL" id="QKG72580.1"/>
    </source>
</evidence>
<dbReference type="PROSITE" id="PS51746">
    <property type="entry name" value="PPM_2"/>
    <property type="match status" value="1"/>
</dbReference>
<dbReference type="EMBL" id="CP053921">
    <property type="protein sequence ID" value="QKG72580.1"/>
    <property type="molecule type" value="Genomic_DNA"/>
</dbReference>
<dbReference type="Pfam" id="PF13672">
    <property type="entry name" value="PP2C_2"/>
    <property type="match status" value="1"/>
</dbReference>
<dbReference type="Proteomes" id="UP000504693">
    <property type="component" value="Chromosome"/>
</dbReference>
<feature type="domain" description="PPM-type phosphatase" evidence="1">
    <location>
        <begin position="2"/>
        <end position="236"/>
    </location>
</feature>
<sequence length="237" mass="25687">MRFHSASRTDVGLKRKLNEDALLDRADRSIWVVADGMGGHESGEVASAMVVEAIEQSVTEIELGPALRQVEEALQQANSAMVEMMAGDRLRKMGSTAVGLVVADDGRYFCFWVGDSRAYHIRGGQITQITRDHSLVQKLIDNRLISPEDAAHHPDANVITRAVGADKVLEIDHVVEIAQPNDIFVLASDGLTRCVEAEEICKTVTSGNPAQACEELVETVLSRGAPDNVSVVVVRVC</sequence>
<dbReference type="SUPFAM" id="SSF81606">
    <property type="entry name" value="PP2C-like"/>
    <property type="match status" value="1"/>
</dbReference>
<dbReference type="InterPro" id="IPR001932">
    <property type="entry name" value="PPM-type_phosphatase-like_dom"/>
</dbReference>
<dbReference type="SMART" id="SM00332">
    <property type="entry name" value="PP2Cc"/>
    <property type="match status" value="1"/>
</dbReference>
<dbReference type="InterPro" id="IPR036457">
    <property type="entry name" value="PPM-type-like_dom_sf"/>
</dbReference>
<evidence type="ECO:0000313" key="3">
    <source>
        <dbReference type="Proteomes" id="UP000504693"/>
    </source>
</evidence>
<reference evidence="2 3" key="1">
    <citation type="submission" date="2020-05" db="EMBL/GenBank/DDBJ databases">
        <title>Erythrobacter mangrovi sp. nov., isolated from rhizosphere soil of mangrove plant (Kandelia candel).</title>
        <authorList>
            <person name="Ye Y.H."/>
        </authorList>
    </citation>
    <scope>NUCLEOTIDE SEQUENCE [LARGE SCALE GENOMIC DNA]</scope>
    <source>
        <strain evidence="2 3">EB310</strain>
    </source>
</reference>
<protein>
    <submittedName>
        <fullName evidence="2">Serine/threonine-protein phosphatase</fullName>
    </submittedName>
</protein>
<dbReference type="PANTHER" id="PTHR47992">
    <property type="entry name" value="PROTEIN PHOSPHATASE"/>
    <property type="match status" value="1"/>
</dbReference>
<dbReference type="SMART" id="SM00331">
    <property type="entry name" value="PP2C_SIG"/>
    <property type="match status" value="1"/>
</dbReference>
<keyword evidence="3" id="KW-1185">Reference proteome</keyword>
<dbReference type="GO" id="GO:0004722">
    <property type="term" value="F:protein serine/threonine phosphatase activity"/>
    <property type="evidence" value="ECO:0007669"/>
    <property type="project" value="InterPro"/>
</dbReference>
<dbReference type="KEGG" id="emv:HQR01_15070"/>
<dbReference type="RefSeq" id="WP_173215974.1">
    <property type="nucleotide sequence ID" value="NZ_CP053921.1"/>
</dbReference>
<dbReference type="InterPro" id="IPR015655">
    <property type="entry name" value="PP2C"/>
</dbReference>